<keyword evidence="2" id="KW-1185">Reference proteome</keyword>
<accession>A0A9X3YFK4</accession>
<protein>
    <submittedName>
        <fullName evidence="1">Uncharacterized protein</fullName>
    </submittedName>
</protein>
<reference evidence="1" key="1">
    <citation type="submission" date="2023-02" db="EMBL/GenBank/DDBJ databases">
        <title>Tahibacter soli sp. nov. isolated from soil.</title>
        <authorList>
            <person name="Baek J.H."/>
            <person name="Lee J.K."/>
            <person name="Choi D.G."/>
            <person name="Jeon C.O."/>
        </authorList>
    </citation>
    <scope>NUCLEOTIDE SEQUENCE</scope>
    <source>
        <strain evidence="1">BL</strain>
    </source>
</reference>
<evidence type="ECO:0000313" key="1">
    <source>
        <dbReference type="EMBL" id="MDC8011034.1"/>
    </source>
</evidence>
<dbReference type="EMBL" id="JAOVZO020000001">
    <property type="protein sequence ID" value="MDC8011034.1"/>
    <property type="molecule type" value="Genomic_DNA"/>
</dbReference>
<dbReference type="AlphaFoldDB" id="A0A9X3YFK4"/>
<sequence length="71" mass="7986">MNEVPMVRGGDAANASFYGEVQSVPEKSRFANNFIPVLARRVAAGPHRRRQRLDGLLRVPAWPTATARWIR</sequence>
<comment type="caution">
    <text evidence="1">The sequence shown here is derived from an EMBL/GenBank/DDBJ whole genome shotgun (WGS) entry which is preliminary data.</text>
</comment>
<gene>
    <name evidence="1" type="ORF">OD750_000580</name>
</gene>
<dbReference type="RefSeq" id="WP_263544453.1">
    <property type="nucleotide sequence ID" value="NZ_JAOVZO020000001.1"/>
</dbReference>
<name>A0A9X3YFK4_9GAMM</name>
<dbReference type="Proteomes" id="UP001139971">
    <property type="component" value="Unassembled WGS sequence"/>
</dbReference>
<proteinExistence type="predicted"/>
<organism evidence="1 2">
    <name type="scientific">Tahibacter soli</name>
    <dbReference type="NCBI Taxonomy" id="2983605"/>
    <lineage>
        <taxon>Bacteria</taxon>
        <taxon>Pseudomonadati</taxon>
        <taxon>Pseudomonadota</taxon>
        <taxon>Gammaproteobacteria</taxon>
        <taxon>Lysobacterales</taxon>
        <taxon>Rhodanobacteraceae</taxon>
        <taxon>Tahibacter</taxon>
    </lineage>
</organism>
<evidence type="ECO:0000313" key="2">
    <source>
        <dbReference type="Proteomes" id="UP001139971"/>
    </source>
</evidence>